<dbReference type="AlphaFoldDB" id="A0A6A6GXY1"/>
<accession>A0A6A6GXY1</accession>
<evidence type="ECO:0000313" key="2">
    <source>
        <dbReference type="EMBL" id="KAF2230567.1"/>
    </source>
</evidence>
<feature type="region of interest" description="Disordered" evidence="1">
    <location>
        <begin position="1"/>
        <end position="35"/>
    </location>
</feature>
<proteinExistence type="predicted"/>
<reference evidence="2" key="1">
    <citation type="journal article" date="2020" name="Stud. Mycol.">
        <title>101 Dothideomycetes genomes: a test case for predicting lifestyles and emergence of pathogens.</title>
        <authorList>
            <person name="Haridas S."/>
            <person name="Albert R."/>
            <person name="Binder M."/>
            <person name="Bloem J."/>
            <person name="Labutti K."/>
            <person name="Salamov A."/>
            <person name="Andreopoulos B."/>
            <person name="Baker S."/>
            <person name="Barry K."/>
            <person name="Bills G."/>
            <person name="Bluhm B."/>
            <person name="Cannon C."/>
            <person name="Castanera R."/>
            <person name="Culley D."/>
            <person name="Daum C."/>
            <person name="Ezra D."/>
            <person name="Gonzalez J."/>
            <person name="Henrissat B."/>
            <person name="Kuo A."/>
            <person name="Liang C."/>
            <person name="Lipzen A."/>
            <person name="Lutzoni F."/>
            <person name="Magnuson J."/>
            <person name="Mondo S."/>
            <person name="Nolan M."/>
            <person name="Ohm R."/>
            <person name="Pangilinan J."/>
            <person name="Park H.-J."/>
            <person name="Ramirez L."/>
            <person name="Alfaro M."/>
            <person name="Sun H."/>
            <person name="Tritt A."/>
            <person name="Yoshinaga Y."/>
            <person name="Zwiers L.-H."/>
            <person name="Turgeon B."/>
            <person name="Goodwin S."/>
            <person name="Spatafora J."/>
            <person name="Crous P."/>
            <person name="Grigoriev I."/>
        </authorList>
    </citation>
    <scope>NUCLEOTIDE SEQUENCE</scope>
    <source>
        <strain evidence="2">Tuck. ex Michener</strain>
    </source>
</reference>
<name>A0A6A6GXY1_VIRVR</name>
<protein>
    <submittedName>
        <fullName evidence="2">Uncharacterized protein</fullName>
    </submittedName>
</protein>
<organism evidence="2 3">
    <name type="scientific">Viridothelium virens</name>
    <name type="common">Speckled blister lichen</name>
    <name type="synonym">Trypethelium virens</name>
    <dbReference type="NCBI Taxonomy" id="1048519"/>
    <lineage>
        <taxon>Eukaryota</taxon>
        <taxon>Fungi</taxon>
        <taxon>Dikarya</taxon>
        <taxon>Ascomycota</taxon>
        <taxon>Pezizomycotina</taxon>
        <taxon>Dothideomycetes</taxon>
        <taxon>Dothideomycetes incertae sedis</taxon>
        <taxon>Trypetheliales</taxon>
        <taxon>Trypetheliaceae</taxon>
        <taxon>Viridothelium</taxon>
    </lineage>
</organism>
<feature type="compositionally biased region" description="Basic and acidic residues" evidence="1">
    <location>
        <begin position="1"/>
        <end position="11"/>
    </location>
</feature>
<dbReference type="EMBL" id="ML991839">
    <property type="protein sequence ID" value="KAF2230567.1"/>
    <property type="molecule type" value="Genomic_DNA"/>
</dbReference>
<dbReference type="Proteomes" id="UP000800092">
    <property type="component" value="Unassembled WGS sequence"/>
</dbReference>
<keyword evidence="3" id="KW-1185">Reference proteome</keyword>
<evidence type="ECO:0000313" key="3">
    <source>
        <dbReference type="Proteomes" id="UP000800092"/>
    </source>
</evidence>
<gene>
    <name evidence="2" type="ORF">EV356DRAFT_508478</name>
</gene>
<sequence length="116" mass="13124">MQSNQKSEHSHNAVAYGPQAYPPHGVPKDMPGQQRYVKDALPGPYLEAAATTQTVYAAPPIRYNVPSPVSTDWALQHFSCHAPQYPVRDQHLQPYAPNKKRRETTMKNRRDTHMSS</sequence>
<evidence type="ECO:0000256" key="1">
    <source>
        <dbReference type="SAM" id="MobiDB-lite"/>
    </source>
</evidence>
<feature type="compositionally biased region" description="Basic and acidic residues" evidence="1">
    <location>
        <begin position="103"/>
        <end position="116"/>
    </location>
</feature>
<feature type="region of interest" description="Disordered" evidence="1">
    <location>
        <begin position="89"/>
        <end position="116"/>
    </location>
</feature>